<evidence type="ECO:0000256" key="13">
    <source>
        <dbReference type="ARBA" id="ARBA00023180"/>
    </source>
</evidence>
<keyword evidence="5 15" id="KW-0328">Glycosyltransferase</keyword>
<evidence type="ECO:0000256" key="1">
    <source>
        <dbReference type="ARBA" id="ARBA00004240"/>
    </source>
</evidence>
<keyword evidence="8" id="KW-0256">Endoplasmic reticulum</keyword>
<dbReference type="Pfam" id="PF01762">
    <property type="entry name" value="Galactosyl_T"/>
    <property type="match status" value="1"/>
</dbReference>
<evidence type="ECO:0000256" key="5">
    <source>
        <dbReference type="ARBA" id="ARBA00022676"/>
    </source>
</evidence>
<evidence type="ECO:0000256" key="14">
    <source>
        <dbReference type="ARBA" id="ARBA00047667"/>
    </source>
</evidence>
<dbReference type="KEGG" id="clec:106672465"/>
<evidence type="ECO:0000256" key="2">
    <source>
        <dbReference type="ARBA" id="ARBA00004323"/>
    </source>
</evidence>
<keyword evidence="9 15" id="KW-0735">Signal-anchor</keyword>
<evidence type="ECO:0000256" key="10">
    <source>
        <dbReference type="ARBA" id="ARBA00022989"/>
    </source>
</evidence>
<dbReference type="OrthoDB" id="1158011at2759"/>
<organism evidence="16 17">
    <name type="scientific">Cimex lectularius</name>
    <name type="common">Bed bug</name>
    <name type="synonym">Acanthia lectularia</name>
    <dbReference type="NCBI Taxonomy" id="79782"/>
    <lineage>
        <taxon>Eukaryota</taxon>
        <taxon>Metazoa</taxon>
        <taxon>Ecdysozoa</taxon>
        <taxon>Arthropoda</taxon>
        <taxon>Hexapoda</taxon>
        <taxon>Insecta</taxon>
        <taxon>Pterygota</taxon>
        <taxon>Neoptera</taxon>
        <taxon>Paraneoptera</taxon>
        <taxon>Hemiptera</taxon>
        <taxon>Heteroptera</taxon>
        <taxon>Panheteroptera</taxon>
        <taxon>Cimicomorpha</taxon>
        <taxon>Cimicidae</taxon>
        <taxon>Cimex</taxon>
    </lineage>
</organism>
<evidence type="ECO:0000256" key="8">
    <source>
        <dbReference type="ARBA" id="ARBA00022824"/>
    </source>
</evidence>
<name>A0A8I6S8H5_CIMLE</name>
<proteinExistence type="inferred from homology"/>
<evidence type="ECO:0000256" key="6">
    <source>
        <dbReference type="ARBA" id="ARBA00022679"/>
    </source>
</evidence>
<evidence type="ECO:0000256" key="15">
    <source>
        <dbReference type="RuleBase" id="RU363063"/>
    </source>
</evidence>
<dbReference type="GO" id="GO:0000139">
    <property type="term" value="C:Golgi membrane"/>
    <property type="evidence" value="ECO:0007669"/>
    <property type="project" value="UniProtKB-SubCell"/>
</dbReference>
<comment type="pathway">
    <text evidence="3">Protein modification; protein glycosylation.</text>
</comment>
<feature type="transmembrane region" description="Helical" evidence="15">
    <location>
        <begin position="12"/>
        <end position="28"/>
    </location>
</feature>
<keyword evidence="6" id="KW-0808">Transferase</keyword>
<dbReference type="PANTHER" id="PTHR11214:SF219">
    <property type="entry name" value="UDP-GALNAC:BETA-1,3-N-ACETYLGALACTOSAMINYLTRANSFERASE 2"/>
    <property type="match status" value="1"/>
</dbReference>
<evidence type="ECO:0000313" key="17">
    <source>
        <dbReference type="Proteomes" id="UP000494040"/>
    </source>
</evidence>
<comment type="catalytic activity">
    <reaction evidence="14">
        <text>3-O-(N-acetyl-beta-D-glucosaminyl-(1-&gt;4)-alpha-D-mannosyl)-L-threonyl-[protein] + UDP-N-acetyl-alpha-D-galactosamine = 3-O-[beta-D-GalNAc-(1-&gt;3)-beta-D-GlcNAc-(1-&gt;4)-alpha-D-Man]-L-Thr-[protein] + UDP + H(+)</text>
        <dbReference type="Rhea" id="RHEA:37667"/>
        <dbReference type="Rhea" id="RHEA-COMP:13308"/>
        <dbReference type="Rhea" id="RHEA-COMP:13618"/>
        <dbReference type="ChEBI" id="CHEBI:15378"/>
        <dbReference type="ChEBI" id="CHEBI:58223"/>
        <dbReference type="ChEBI" id="CHEBI:67138"/>
        <dbReference type="ChEBI" id="CHEBI:136709"/>
        <dbReference type="ChEBI" id="CHEBI:137540"/>
        <dbReference type="EC" id="2.4.1.313"/>
    </reaction>
</comment>
<dbReference type="EC" id="2.4.1.-" evidence="15"/>
<dbReference type="EnsemblMetazoa" id="XM_014403924.2">
    <property type="protein sequence ID" value="XP_014259410.1"/>
    <property type="gene ID" value="LOC106672465"/>
</dbReference>
<dbReference type="InterPro" id="IPR002659">
    <property type="entry name" value="Glyco_trans_31"/>
</dbReference>
<dbReference type="Gene3D" id="3.90.550.50">
    <property type="match status" value="1"/>
</dbReference>
<evidence type="ECO:0000256" key="7">
    <source>
        <dbReference type="ARBA" id="ARBA00022692"/>
    </source>
</evidence>
<dbReference type="GO" id="GO:0005783">
    <property type="term" value="C:endoplasmic reticulum"/>
    <property type="evidence" value="ECO:0007669"/>
    <property type="project" value="UniProtKB-SubCell"/>
</dbReference>
<keyword evidence="7 15" id="KW-0812">Transmembrane</keyword>
<dbReference type="Proteomes" id="UP000494040">
    <property type="component" value="Unassembled WGS sequence"/>
</dbReference>
<accession>A0A8I6S8H5</accession>
<keyword evidence="17" id="KW-1185">Reference proteome</keyword>
<comment type="similarity">
    <text evidence="4 15">Belongs to the glycosyltransferase 31 family.</text>
</comment>
<protein>
    <recommendedName>
        <fullName evidence="15">Hexosyltransferase</fullName>
        <ecNumber evidence="15">2.4.1.-</ecNumber>
    </recommendedName>
</protein>
<evidence type="ECO:0000256" key="3">
    <source>
        <dbReference type="ARBA" id="ARBA00004922"/>
    </source>
</evidence>
<keyword evidence="11 15" id="KW-0333">Golgi apparatus</keyword>
<sequence>MDSGRYKIRKKLRIFFILLLVLPIILNLDNLKVLVCFTVDLARQVFFGQKLFVIGVMSARENFEERQSIRNTWMKLVSPNAGEVKFLIGSHSCNVPKNDRVSPYSCHRWSPQLPSSVNSNTILSLTEQTSSRHRICVGFTFMVRHTMSLEMLGISSSLRRVRKERMYRVELHDSQRGEKVVSATFIISGSDSPSGFTWKKVPKIVFNEGFEGEIKIISDDDYTNLNCTHKFLTNGIVTIFEVVDTKGFFYKFEPPNCPIASFLYQIMDVDKLQNHINETSVRQILWDEEVGRIENSLKEEKNKYSDLLIIDTIDVYTNLPIKLSNFMQWATTGDKFKYIIKTDDDVFLDIKKIQLQFSRLSDWDWWSCFKVGWPPPNSGKWRDRLTDESVYPKFPSGSGYVLKNSIAKKVLNKPPMNVGEDVSMGFWILEQSPLDLIESQCFWACSSKCNKNPCNMPELKVDEMYTVWKDYNKCGEICNCSP</sequence>
<dbReference type="AlphaFoldDB" id="A0A8I6S8H5"/>
<keyword evidence="10 15" id="KW-1133">Transmembrane helix</keyword>
<dbReference type="GO" id="GO:0006493">
    <property type="term" value="P:protein O-linked glycosylation"/>
    <property type="evidence" value="ECO:0007669"/>
    <property type="project" value="TreeGrafter"/>
</dbReference>
<evidence type="ECO:0000256" key="11">
    <source>
        <dbReference type="ARBA" id="ARBA00023034"/>
    </source>
</evidence>
<evidence type="ECO:0000256" key="4">
    <source>
        <dbReference type="ARBA" id="ARBA00008661"/>
    </source>
</evidence>
<evidence type="ECO:0000256" key="12">
    <source>
        <dbReference type="ARBA" id="ARBA00023136"/>
    </source>
</evidence>
<dbReference type="OMA" id="GKWAEHD"/>
<evidence type="ECO:0000256" key="9">
    <source>
        <dbReference type="ARBA" id="ARBA00022968"/>
    </source>
</evidence>
<reference evidence="16" key="1">
    <citation type="submission" date="2022-01" db="UniProtKB">
        <authorList>
            <consortium name="EnsemblMetazoa"/>
        </authorList>
    </citation>
    <scope>IDENTIFICATION</scope>
</reference>
<gene>
    <name evidence="16" type="primary">106672465</name>
</gene>
<comment type="subcellular location">
    <subcellularLocation>
        <location evidence="1">Endoplasmic reticulum</location>
    </subcellularLocation>
    <subcellularLocation>
        <location evidence="2 15">Golgi apparatus membrane</location>
        <topology evidence="2 15">Single-pass type II membrane protein</topology>
    </subcellularLocation>
</comment>
<dbReference type="GO" id="GO:0016758">
    <property type="term" value="F:hexosyltransferase activity"/>
    <property type="evidence" value="ECO:0007669"/>
    <property type="project" value="InterPro"/>
</dbReference>
<dbReference type="PANTHER" id="PTHR11214">
    <property type="entry name" value="BETA-1,3-N-ACETYLGLUCOSAMINYLTRANSFERASE"/>
    <property type="match status" value="1"/>
</dbReference>
<keyword evidence="13" id="KW-0325">Glycoprotein</keyword>
<keyword evidence="12 15" id="KW-0472">Membrane</keyword>
<evidence type="ECO:0000313" key="16">
    <source>
        <dbReference type="EnsemblMetazoa" id="XP_014259410.1"/>
    </source>
</evidence>
<dbReference type="GO" id="GO:0008194">
    <property type="term" value="F:UDP-glycosyltransferase activity"/>
    <property type="evidence" value="ECO:0007669"/>
    <property type="project" value="TreeGrafter"/>
</dbReference>